<dbReference type="OrthoDB" id="4932172at2759"/>
<evidence type="ECO:0000313" key="2">
    <source>
        <dbReference type="EMBL" id="KAF4339771.1"/>
    </source>
</evidence>
<proteinExistence type="predicted"/>
<organism evidence="2 3">
    <name type="scientific">Fusarium beomiforme</name>
    <dbReference type="NCBI Taxonomy" id="44412"/>
    <lineage>
        <taxon>Eukaryota</taxon>
        <taxon>Fungi</taxon>
        <taxon>Dikarya</taxon>
        <taxon>Ascomycota</taxon>
        <taxon>Pezizomycotina</taxon>
        <taxon>Sordariomycetes</taxon>
        <taxon>Hypocreomycetidae</taxon>
        <taxon>Hypocreales</taxon>
        <taxon>Nectriaceae</taxon>
        <taxon>Fusarium</taxon>
        <taxon>Fusarium burgessii species complex</taxon>
    </lineage>
</organism>
<dbReference type="Proteomes" id="UP000730481">
    <property type="component" value="Unassembled WGS sequence"/>
</dbReference>
<protein>
    <submittedName>
        <fullName evidence="2">Uncharacterized protein</fullName>
    </submittedName>
</protein>
<feature type="compositionally biased region" description="Low complexity" evidence="1">
    <location>
        <begin position="224"/>
        <end position="257"/>
    </location>
</feature>
<keyword evidence="3" id="KW-1185">Reference proteome</keyword>
<gene>
    <name evidence="2" type="ORF">FBEOM_6309</name>
</gene>
<comment type="caution">
    <text evidence="2">The sequence shown here is derived from an EMBL/GenBank/DDBJ whole genome shotgun (WGS) entry which is preliminary data.</text>
</comment>
<evidence type="ECO:0000313" key="3">
    <source>
        <dbReference type="Proteomes" id="UP000730481"/>
    </source>
</evidence>
<accession>A0A9P5AJA4</accession>
<reference evidence="2" key="1">
    <citation type="journal article" date="2017" name="Mycologia">
        <title>Fusarium algeriense, sp. nov., a novel toxigenic crown rot pathogen of durum wheat from Algeria is nested in the Fusarium burgessii species complex.</title>
        <authorList>
            <person name="Laraba I."/>
            <person name="Keddad A."/>
            <person name="Boureghda H."/>
            <person name="Abdallah N."/>
            <person name="Vaughan M.M."/>
            <person name="Proctor R.H."/>
            <person name="Busman M."/>
            <person name="O'Donnell K."/>
        </authorList>
    </citation>
    <scope>NUCLEOTIDE SEQUENCE</scope>
    <source>
        <strain evidence="2">NRRL 25174</strain>
    </source>
</reference>
<feature type="region of interest" description="Disordered" evidence="1">
    <location>
        <begin position="207"/>
        <end position="272"/>
    </location>
</feature>
<name>A0A9P5AJA4_9HYPO</name>
<dbReference type="EMBL" id="PVQB02000265">
    <property type="protein sequence ID" value="KAF4339771.1"/>
    <property type="molecule type" value="Genomic_DNA"/>
</dbReference>
<evidence type="ECO:0000256" key="1">
    <source>
        <dbReference type="SAM" id="MobiDB-lite"/>
    </source>
</evidence>
<dbReference type="AlphaFoldDB" id="A0A9P5AJA4"/>
<sequence>MSMIVESDLDSLLTGGDVSALSKNRASILEPAYESYLVSKDLRDNLPRASSVQLIPSSEIVVTVSRCPETGSATHMYITKQSDAFADNFIGYCPKERCVVFKGEGGLMGDFLDLAEAAASEKEVKVILQAPEQIRMPHGGLEYGLEYEDFVARVEVLECAMWLGDSPREREECGSRFTELAAESQLPQPTISKRMPTPDYVYVPEENSLSHEGPFNTNAANTKSPVSDCSSPLSDPPSVIEEMSLCNSSDSDSSLSSPGEDVETPPWAREWD</sequence>
<reference evidence="2" key="2">
    <citation type="submission" date="2020-02" db="EMBL/GenBank/DDBJ databases">
        <title>Identification and distribution of gene clusters putatively required for synthesis of sphingolipid metabolism inhibitors in phylogenetically diverse species of the filamentous fungus Fusarium.</title>
        <authorList>
            <person name="Kim H.-S."/>
            <person name="Busman M."/>
            <person name="Brown D.W."/>
            <person name="Divon H."/>
            <person name="Uhlig S."/>
            <person name="Proctor R.H."/>
        </authorList>
    </citation>
    <scope>NUCLEOTIDE SEQUENCE</scope>
    <source>
        <strain evidence="2">NRRL 25174</strain>
    </source>
</reference>